<dbReference type="InterPro" id="IPR057428">
    <property type="entry name" value="EFHB_EF-hand_C"/>
</dbReference>
<dbReference type="SUPFAM" id="SSF47473">
    <property type="entry name" value="EF-hand"/>
    <property type="match status" value="1"/>
</dbReference>
<dbReference type="AlphaFoldDB" id="A0A3B0J5V3"/>
<dbReference type="Proteomes" id="UP000268350">
    <property type="component" value="Unassembled WGS sequence"/>
</dbReference>
<evidence type="ECO:0000313" key="3">
    <source>
        <dbReference type="EMBL" id="SPP77085.1"/>
    </source>
</evidence>
<accession>A0A3B0J5V3</accession>
<organism evidence="3 4">
    <name type="scientific">Drosophila guanche</name>
    <name type="common">Fruit fly</name>
    <dbReference type="NCBI Taxonomy" id="7266"/>
    <lineage>
        <taxon>Eukaryota</taxon>
        <taxon>Metazoa</taxon>
        <taxon>Ecdysozoa</taxon>
        <taxon>Arthropoda</taxon>
        <taxon>Hexapoda</taxon>
        <taxon>Insecta</taxon>
        <taxon>Pterygota</taxon>
        <taxon>Neoptera</taxon>
        <taxon>Endopterygota</taxon>
        <taxon>Diptera</taxon>
        <taxon>Brachycera</taxon>
        <taxon>Muscomorpha</taxon>
        <taxon>Ephydroidea</taxon>
        <taxon>Drosophilidae</taxon>
        <taxon>Drosophila</taxon>
        <taxon>Sophophora</taxon>
    </lineage>
</organism>
<dbReference type="InterPro" id="IPR011992">
    <property type="entry name" value="EF-hand-dom_pair"/>
</dbReference>
<dbReference type="EMBL" id="OUUW01000002">
    <property type="protein sequence ID" value="SPP77085.1"/>
    <property type="molecule type" value="Genomic_DNA"/>
</dbReference>
<protein>
    <recommendedName>
        <fullName evidence="2">EFHB C-terminal EF-hand domain-containing protein</fullName>
    </recommendedName>
</protein>
<sequence length="495" mass="57295">MANIGHFVDRNADVRAAGLASFRAPEHIEDCFVFRHPEEQAEALIRAECQRLLVKPSGPRTPSIPSTSVGDLLSTELQKSRFMAFKEKFSEDMYFKKAKLGKIAPAHSKPDTVTNESRSFGRPSSKPEPLYEIVMPAKPAEQVNREFGEFHEQHIISHNHYWPSEKINRKYEKPFDPQHTFGQRTTFDGIGFMVQRCLKQNQGDDHHVVIVRKPQMDFIDRTYGPLGLKYKKYPYDVPDMMHGLRRQTPKCDVKMLLENTTPHTSNDKLVNAFSHLNILRQALQRRPNFHMFDLLSLLEKKDKERTGYLPLEQIIDIMHKLHIRVDSQQLRVALGHLQLLRDEGCATERISYEEFCRLISIQVPLPATGNVSALPENSYNQETTYRLLCADLKKTPNTDRVARKHNLTPEQQDAVNTRVQELIYPDFSMKSGLGPSDFKRLRSKEQLETIFKDIVSKEEFGRIWAQLLVDYAEQQQMFSVVQFNTRIVIDEESED</sequence>
<evidence type="ECO:0000259" key="2">
    <source>
        <dbReference type="Pfam" id="PF25325"/>
    </source>
</evidence>
<reference evidence="4" key="1">
    <citation type="submission" date="2018-01" db="EMBL/GenBank/DDBJ databases">
        <authorList>
            <person name="Alioto T."/>
            <person name="Alioto T."/>
        </authorList>
    </citation>
    <scope>NUCLEOTIDE SEQUENCE [LARGE SCALE GENOMIC DNA]</scope>
</reference>
<evidence type="ECO:0000256" key="1">
    <source>
        <dbReference type="SAM" id="MobiDB-lite"/>
    </source>
</evidence>
<feature type="domain" description="EFHB C-terminal EF-hand" evidence="2">
    <location>
        <begin position="421"/>
        <end position="484"/>
    </location>
</feature>
<name>A0A3B0J5V3_DROGU</name>
<evidence type="ECO:0000313" key="4">
    <source>
        <dbReference type="Proteomes" id="UP000268350"/>
    </source>
</evidence>
<dbReference type="OMA" id="FETIWQQ"/>
<dbReference type="STRING" id="7266.A0A3B0J5V3"/>
<gene>
    <name evidence="3" type="ORF">DGUA_6G007720</name>
</gene>
<dbReference type="OrthoDB" id="2096280at2759"/>
<dbReference type="Pfam" id="PF25325">
    <property type="entry name" value="EF-hand_EFHB_C"/>
    <property type="match status" value="1"/>
</dbReference>
<proteinExistence type="predicted"/>
<feature type="region of interest" description="Disordered" evidence="1">
    <location>
        <begin position="106"/>
        <end position="128"/>
    </location>
</feature>
<keyword evidence="4" id="KW-1185">Reference proteome</keyword>